<dbReference type="Proteomes" id="UP000001921">
    <property type="component" value="Chromosome"/>
</dbReference>
<dbReference type="GO" id="GO:0005737">
    <property type="term" value="C:cytoplasm"/>
    <property type="evidence" value="ECO:0007669"/>
    <property type="project" value="InterPro"/>
</dbReference>
<dbReference type="GO" id="GO:0005524">
    <property type="term" value="F:ATP binding"/>
    <property type="evidence" value="ECO:0007669"/>
    <property type="project" value="InterPro"/>
</dbReference>
<protein>
    <submittedName>
        <fullName evidence="3">Conjugal transfer protein TrbB</fullName>
    </submittedName>
</protein>
<dbReference type="HOGENOM" id="CLU_005379_3_0_0"/>
<dbReference type="NCBIfam" id="TIGR02782">
    <property type="entry name" value="TrbB_P"/>
    <property type="match status" value="1"/>
</dbReference>
<gene>
    <name evidence="3" type="primary">trbB</name>
    <name evidence="3" type="ORF">FNP_1873</name>
</gene>
<dbReference type="Gene3D" id="3.30.450.90">
    <property type="match status" value="1"/>
</dbReference>
<dbReference type="PANTHER" id="PTHR30486">
    <property type="entry name" value="TWITCHING MOTILITY PROTEIN PILT"/>
    <property type="match status" value="1"/>
</dbReference>
<dbReference type="Pfam" id="PF00437">
    <property type="entry name" value="T2SSE"/>
    <property type="match status" value="1"/>
</dbReference>
<reference evidence="3" key="2">
    <citation type="submission" date="2007-05" db="EMBL/GenBank/DDBJ databases">
        <title>Genome sequence of Fusobacterium nucleatum subspecies polymorphum - a genetically tractable Fusobacterium.</title>
        <authorList>
            <person name="Karpathy S.E."/>
            <person name="Xiang Q."/>
            <person name="Gioia J."/>
            <person name="Jiang H."/>
            <person name="Liu Y."/>
            <person name="Petrosino J.F."/>
            <person name="Yerrapragada S."/>
            <person name="Fox G.E."/>
            <person name="Kinder Haake S."/>
            <person name="Weinstock G.M."/>
            <person name="Highlander S.K."/>
        </authorList>
    </citation>
    <scope>NUCLEOTIDE SEQUENCE [LARGE SCALE GENOMIC DNA]</scope>
    <source>
        <strain evidence="3">ATCC 10953</strain>
    </source>
</reference>
<dbReference type="Gene3D" id="3.40.50.300">
    <property type="entry name" value="P-loop containing nucleotide triphosphate hydrolases"/>
    <property type="match status" value="1"/>
</dbReference>
<dbReference type="PANTHER" id="PTHR30486:SF6">
    <property type="entry name" value="TYPE IV PILUS RETRACTATION ATPASE PILT"/>
    <property type="match status" value="1"/>
</dbReference>
<evidence type="ECO:0000313" key="3">
    <source>
        <dbReference type="EMBL" id="EDK89644.1"/>
    </source>
</evidence>
<dbReference type="eggNOG" id="COG4962">
    <property type="taxonomic scope" value="Bacteria"/>
</dbReference>
<sequence>MKRKKRMIQDSEMKDNLLSLLELSLGKEIMGYMHDKDIIEIMKNDDGKVFADSLTKGEFYIGNMDSIAAENVVKLVANHVNQEVTPENPLVSAELPGSGFRFEGNIPPISKTSAFNIRKHSSLIFTLDDYVNSKIMTQQQADVIKKGIKDRKNILVVGGTKSGKTTLCNALLEEIAQYKQRVIIIQDTNELQCNCENVLYLRATENVPIRRLLTSTLRRTPTRIVIGEVRDGAALNILKAWNTGHPGGVCTLHADSAELGLLQLESYITEVSRDPQRDTIARTVNMVVNLQLDGLSRKVKEIIELEGYDYENRRYLFKQIA</sequence>
<dbReference type="GO" id="GO:0016887">
    <property type="term" value="F:ATP hydrolysis activity"/>
    <property type="evidence" value="ECO:0007669"/>
    <property type="project" value="InterPro"/>
</dbReference>
<reference evidence="3" key="1">
    <citation type="submission" date="2006-07" db="EMBL/GenBank/DDBJ databases">
        <authorList>
            <person name="Qin X."/>
            <person name="Weinstock G.M."/>
        </authorList>
    </citation>
    <scope>NUCLEOTIDE SEQUENCE [LARGE SCALE GENOMIC DNA]</scope>
    <source>
        <strain evidence="3">ATCC 10953</strain>
    </source>
</reference>
<dbReference type="InterPro" id="IPR001482">
    <property type="entry name" value="T2SS/T4SS_dom"/>
</dbReference>
<dbReference type="AlphaFoldDB" id="A5TXL9"/>
<dbReference type="InterPro" id="IPR050921">
    <property type="entry name" value="T4SS_GSP_E_ATPase"/>
</dbReference>
<comment type="similarity">
    <text evidence="1">Belongs to the GSP E family.</text>
</comment>
<evidence type="ECO:0000256" key="1">
    <source>
        <dbReference type="ARBA" id="ARBA00006611"/>
    </source>
</evidence>
<proteinExistence type="inferred from homology"/>
<dbReference type="InterPro" id="IPR014149">
    <property type="entry name" value="Conjug-transfer_TrbB"/>
</dbReference>
<evidence type="ECO:0000259" key="2">
    <source>
        <dbReference type="Pfam" id="PF00437"/>
    </source>
</evidence>
<dbReference type="CDD" id="cd01130">
    <property type="entry name" value="VirB11-like_ATPase"/>
    <property type="match status" value="1"/>
</dbReference>
<feature type="domain" description="Bacterial type II secretion system protein E" evidence="2">
    <location>
        <begin position="83"/>
        <end position="292"/>
    </location>
</feature>
<name>A5TXL9_FUSNP</name>
<accession>A5TXL9</accession>
<dbReference type="EMBL" id="CM000440">
    <property type="protein sequence ID" value="EDK89644.1"/>
    <property type="molecule type" value="Genomic_DNA"/>
</dbReference>
<organism evidence="3">
    <name type="scientific">Fusobacterium polymorphum ATCC 10953</name>
    <dbReference type="NCBI Taxonomy" id="393480"/>
    <lineage>
        <taxon>Bacteria</taxon>
        <taxon>Fusobacteriati</taxon>
        <taxon>Fusobacteriota</taxon>
        <taxon>Fusobacteriia</taxon>
        <taxon>Fusobacteriales</taxon>
        <taxon>Fusobacteriaceae</taxon>
        <taxon>Fusobacterium</taxon>
    </lineage>
</organism>
<dbReference type="InterPro" id="IPR027417">
    <property type="entry name" value="P-loop_NTPase"/>
</dbReference>
<dbReference type="SUPFAM" id="SSF52540">
    <property type="entry name" value="P-loop containing nucleoside triphosphate hydrolases"/>
    <property type="match status" value="1"/>
</dbReference>